<dbReference type="GO" id="GO:0003700">
    <property type="term" value="F:DNA-binding transcription factor activity"/>
    <property type="evidence" value="ECO:0007669"/>
    <property type="project" value="InterPro"/>
</dbReference>
<keyword evidence="3" id="KW-0804">Transcription</keyword>
<dbReference type="EMBL" id="UGQL01000001">
    <property type="protein sequence ID" value="STZ28138.1"/>
    <property type="molecule type" value="Genomic_DNA"/>
</dbReference>
<dbReference type="Proteomes" id="UP000255024">
    <property type="component" value="Unassembled WGS sequence"/>
</dbReference>
<accession>A0A378RN45</accession>
<evidence type="ECO:0000313" key="5">
    <source>
        <dbReference type="EMBL" id="STZ28138.1"/>
    </source>
</evidence>
<dbReference type="PANTHER" id="PTHR43280">
    <property type="entry name" value="ARAC-FAMILY TRANSCRIPTIONAL REGULATOR"/>
    <property type="match status" value="1"/>
</dbReference>
<protein>
    <submittedName>
        <fullName evidence="5">Arabinose operon regulatory protein</fullName>
    </submittedName>
</protein>
<dbReference type="AlphaFoldDB" id="A0A378RN45"/>
<evidence type="ECO:0000256" key="1">
    <source>
        <dbReference type="ARBA" id="ARBA00023015"/>
    </source>
</evidence>
<keyword evidence="6" id="KW-1185">Reference proteome</keyword>
<dbReference type="InterPro" id="IPR009057">
    <property type="entry name" value="Homeodomain-like_sf"/>
</dbReference>
<dbReference type="InterPro" id="IPR018060">
    <property type="entry name" value="HTH_AraC"/>
</dbReference>
<evidence type="ECO:0000313" key="6">
    <source>
        <dbReference type="Proteomes" id="UP000255024"/>
    </source>
</evidence>
<dbReference type="PANTHER" id="PTHR43280:SF32">
    <property type="entry name" value="TRANSCRIPTIONAL REGULATORY PROTEIN"/>
    <property type="match status" value="1"/>
</dbReference>
<keyword evidence="2" id="KW-0238">DNA-binding</keyword>
<proteinExistence type="predicted"/>
<gene>
    <name evidence="5" type="primary">araC_4</name>
    <name evidence="5" type="ORF">NCTC11179_01679</name>
</gene>
<evidence type="ECO:0000259" key="4">
    <source>
        <dbReference type="PROSITE" id="PS01124"/>
    </source>
</evidence>
<name>A0A378RN45_MYROD</name>
<keyword evidence="1" id="KW-0805">Transcription regulation</keyword>
<dbReference type="Pfam" id="PF12833">
    <property type="entry name" value="HTH_18"/>
    <property type="match status" value="1"/>
</dbReference>
<reference evidence="5 6" key="1">
    <citation type="submission" date="2018-06" db="EMBL/GenBank/DDBJ databases">
        <authorList>
            <consortium name="Pathogen Informatics"/>
            <person name="Doyle S."/>
        </authorList>
    </citation>
    <scope>NUCLEOTIDE SEQUENCE [LARGE SCALE GENOMIC DNA]</scope>
    <source>
        <strain evidence="5 6">NCTC11179</strain>
    </source>
</reference>
<feature type="domain" description="HTH araC/xylS-type" evidence="4">
    <location>
        <begin position="178"/>
        <end position="276"/>
    </location>
</feature>
<dbReference type="SUPFAM" id="SSF46689">
    <property type="entry name" value="Homeodomain-like"/>
    <property type="match status" value="1"/>
</dbReference>
<sequence length="282" mass="33930">MKTKAKVVQVQQSDKNIPIEFYRIEESIDLFEFEGHYQYDFYQIYWFVAVDSPQEHEIDFISYPIKPQEIWIIYPGQVHHFDPRFSRGYCLAIDKHYFHSVLFKEAKQQFFTGHNQLKFEVTAEESLRLEYLHLLIEIEFNTHQRPTVLEQYLQLYIVHLQDLPLIAEKHIVLDERMHKLLQLIEEHYITQRKNEFYADQVALSVKRMNEILYQAIGKTLKQQLQERLVLEAKRLVGYSEENIQTIADTLNFSDVSYFNRFFKKLTNQTPKKFRAQVKKVQG</sequence>
<dbReference type="GO" id="GO:0043565">
    <property type="term" value="F:sequence-specific DNA binding"/>
    <property type="evidence" value="ECO:0007669"/>
    <property type="project" value="InterPro"/>
</dbReference>
<dbReference type="Gene3D" id="1.10.10.60">
    <property type="entry name" value="Homeodomain-like"/>
    <property type="match status" value="1"/>
</dbReference>
<dbReference type="SMART" id="SM00342">
    <property type="entry name" value="HTH_ARAC"/>
    <property type="match status" value="1"/>
</dbReference>
<evidence type="ECO:0000256" key="3">
    <source>
        <dbReference type="ARBA" id="ARBA00023163"/>
    </source>
</evidence>
<organism evidence="5 6">
    <name type="scientific">Myroides odoratus</name>
    <name type="common">Flavobacterium odoratum</name>
    <dbReference type="NCBI Taxonomy" id="256"/>
    <lineage>
        <taxon>Bacteria</taxon>
        <taxon>Pseudomonadati</taxon>
        <taxon>Bacteroidota</taxon>
        <taxon>Flavobacteriia</taxon>
        <taxon>Flavobacteriales</taxon>
        <taxon>Flavobacteriaceae</taxon>
        <taxon>Myroides</taxon>
    </lineage>
</organism>
<dbReference type="PROSITE" id="PS01124">
    <property type="entry name" value="HTH_ARAC_FAMILY_2"/>
    <property type="match status" value="1"/>
</dbReference>
<evidence type="ECO:0000256" key="2">
    <source>
        <dbReference type="ARBA" id="ARBA00023125"/>
    </source>
</evidence>